<dbReference type="AlphaFoldDB" id="A0A061QZN5"/>
<organism evidence="1">
    <name type="scientific">Tetraselmis sp. GSL018</name>
    <dbReference type="NCBI Taxonomy" id="582737"/>
    <lineage>
        <taxon>Eukaryota</taxon>
        <taxon>Viridiplantae</taxon>
        <taxon>Chlorophyta</taxon>
        <taxon>core chlorophytes</taxon>
        <taxon>Chlorodendrophyceae</taxon>
        <taxon>Chlorodendrales</taxon>
        <taxon>Chlorodendraceae</taxon>
        <taxon>Tetraselmis</taxon>
    </lineage>
</organism>
<dbReference type="EMBL" id="GBEZ01023103">
    <property type="protein sequence ID" value="JAC63766.1"/>
    <property type="molecule type" value="Transcribed_RNA"/>
</dbReference>
<evidence type="ECO:0000313" key="1">
    <source>
        <dbReference type="EMBL" id="JAC63766.1"/>
    </source>
</evidence>
<proteinExistence type="predicted"/>
<gene>
    <name evidence="1" type="ORF">TSPGSL018_19815</name>
</gene>
<sequence length="63" mass="6852">MKRNDTKTDSLRRPEGALGSALGRVRCAKAMGGKHRGECAGKRDWVLSGGQKEWGDSLINKPL</sequence>
<accession>A0A061QZN5</accession>
<reference evidence="1" key="1">
    <citation type="submission" date="2014-05" db="EMBL/GenBank/DDBJ databases">
        <title>The transcriptome of the halophilic microalga Tetraselmis sp. GSL018 isolated from the Great Salt Lake, Utah.</title>
        <authorList>
            <person name="Jinkerson R.E."/>
            <person name="D'Adamo S."/>
            <person name="Posewitz M.C."/>
        </authorList>
    </citation>
    <scope>NUCLEOTIDE SEQUENCE</scope>
    <source>
        <strain evidence="1">GSL018</strain>
    </source>
</reference>
<protein>
    <submittedName>
        <fullName evidence="1">Uncharacterized protein</fullName>
    </submittedName>
</protein>
<name>A0A061QZN5_9CHLO</name>